<evidence type="ECO:0000256" key="6">
    <source>
        <dbReference type="ARBA" id="ARBA00023134"/>
    </source>
</evidence>
<comment type="function">
    <text evidence="8">Transfers a GMP moiety from GTP to Mo-molybdopterin (Mo-MPT) cofactor (Moco or molybdenum cofactor) to form Mo-molybdopterin guanine dinucleotide (Mo-MGD) cofactor.</text>
</comment>
<dbReference type="AlphaFoldDB" id="A0A7W6GHI1"/>
<dbReference type="NCBIfam" id="TIGR02665">
    <property type="entry name" value="molyb_mobA"/>
    <property type="match status" value="1"/>
</dbReference>
<feature type="binding site" evidence="8">
    <location>
        <position position="101"/>
    </location>
    <ligand>
        <name>Mg(2+)</name>
        <dbReference type="ChEBI" id="CHEBI:18420"/>
    </ligand>
</feature>
<keyword evidence="11" id="KW-1185">Reference proteome</keyword>
<comment type="subcellular location">
    <subcellularLocation>
        <location evidence="8">Cytoplasm</location>
    </subcellularLocation>
</comment>
<dbReference type="InterPro" id="IPR025877">
    <property type="entry name" value="MobA-like_NTP_Trfase"/>
</dbReference>
<evidence type="ECO:0000313" key="11">
    <source>
        <dbReference type="Proteomes" id="UP000528964"/>
    </source>
</evidence>
<name>A0A7W6GHI1_9HYPH</name>
<evidence type="ECO:0000259" key="9">
    <source>
        <dbReference type="Pfam" id="PF12804"/>
    </source>
</evidence>
<dbReference type="Gene3D" id="3.90.550.10">
    <property type="entry name" value="Spore Coat Polysaccharide Biosynthesis Protein SpsA, Chain A"/>
    <property type="match status" value="1"/>
</dbReference>
<evidence type="ECO:0000256" key="1">
    <source>
        <dbReference type="ARBA" id="ARBA00022490"/>
    </source>
</evidence>
<dbReference type="PANTHER" id="PTHR19136:SF81">
    <property type="entry name" value="MOLYBDENUM COFACTOR GUANYLYLTRANSFERASE"/>
    <property type="match status" value="1"/>
</dbReference>
<proteinExistence type="inferred from homology"/>
<evidence type="ECO:0000256" key="5">
    <source>
        <dbReference type="ARBA" id="ARBA00022842"/>
    </source>
</evidence>
<gene>
    <name evidence="8" type="primary">mobA</name>
    <name evidence="10" type="ORF">GGR24_002474</name>
</gene>
<dbReference type="RefSeq" id="WP_183395641.1">
    <property type="nucleotide sequence ID" value="NZ_JACIDR010000003.1"/>
</dbReference>
<comment type="similarity">
    <text evidence="8">Belongs to the MobA family.</text>
</comment>
<feature type="binding site" evidence="8">
    <location>
        <begin position="8"/>
        <end position="10"/>
    </location>
    <ligand>
        <name>GTP</name>
        <dbReference type="ChEBI" id="CHEBI:37565"/>
    </ligand>
</feature>
<dbReference type="GO" id="GO:0005525">
    <property type="term" value="F:GTP binding"/>
    <property type="evidence" value="ECO:0007669"/>
    <property type="project" value="UniProtKB-UniRule"/>
</dbReference>
<feature type="domain" description="MobA-like NTP transferase" evidence="9">
    <location>
        <begin position="5"/>
        <end position="150"/>
    </location>
</feature>
<dbReference type="PANTHER" id="PTHR19136">
    <property type="entry name" value="MOLYBDENUM COFACTOR GUANYLYLTRANSFERASE"/>
    <property type="match status" value="1"/>
</dbReference>
<dbReference type="GO" id="GO:0046872">
    <property type="term" value="F:metal ion binding"/>
    <property type="evidence" value="ECO:0007669"/>
    <property type="project" value="UniProtKB-KW"/>
</dbReference>
<dbReference type="GO" id="GO:0061603">
    <property type="term" value="F:molybdenum cofactor guanylyltransferase activity"/>
    <property type="evidence" value="ECO:0007669"/>
    <property type="project" value="UniProtKB-EC"/>
</dbReference>
<dbReference type="HAMAP" id="MF_00316">
    <property type="entry name" value="MobA"/>
    <property type="match status" value="1"/>
</dbReference>
<protein>
    <recommendedName>
        <fullName evidence="8">Molybdenum cofactor guanylyltransferase</fullName>
        <shortName evidence="8">MoCo guanylyltransferase</shortName>
        <ecNumber evidence="8">2.7.7.77</ecNumber>
    </recommendedName>
    <alternativeName>
        <fullName evidence="8">GTP:molybdopterin guanylyltransferase</fullName>
    </alternativeName>
    <alternativeName>
        <fullName evidence="8">Mo-MPT guanylyltransferase</fullName>
    </alternativeName>
    <alternativeName>
        <fullName evidence="8">Molybdopterin guanylyltransferase</fullName>
    </alternativeName>
    <alternativeName>
        <fullName evidence="8">Molybdopterin-guanine dinucleotide synthase</fullName>
        <shortName evidence="8">MGD synthase</shortName>
    </alternativeName>
</protein>
<dbReference type="CDD" id="cd02503">
    <property type="entry name" value="MobA"/>
    <property type="match status" value="1"/>
</dbReference>
<dbReference type="GO" id="GO:0005737">
    <property type="term" value="C:cytoplasm"/>
    <property type="evidence" value="ECO:0007669"/>
    <property type="project" value="UniProtKB-SubCell"/>
</dbReference>
<organism evidence="10 11">
    <name type="scientific">Hansschlegelia beijingensis</name>
    <dbReference type="NCBI Taxonomy" id="1133344"/>
    <lineage>
        <taxon>Bacteria</taxon>
        <taxon>Pseudomonadati</taxon>
        <taxon>Pseudomonadota</taxon>
        <taxon>Alphaproteobacteria</taxon>
        <taxon>Hyphomicrobiales</taxon>
        <taxon>Methylopilaceae</taxon>
        <taxon>Hansschlegelia</taxon>
    </lineage>
</organism>
<comment type="subunit">
    <text evidence="8">Monomer.</text>
</comment>
<dbReference type="InterPro" id="IPR013482">
    <property type="entry name" value="Molybde_CF_guanTrfase"/>
</dbReference>
<comment type="caution">
    <text evidence="10">The sequence shown here is derived from an EMBL/GenBank/DDBJ whole genome shotgun (WGS) entry which is preliminary data.</text>
</comment>
<evidence type="ECO:0000256" key="2">
    <source>
        <dbReference type="ARBA" id="ARBA00022679"/>
    </source>
</evidence>
<dbReference type="Pfam" id="PF12804">
    <property type="entry name" value="NTP_transf_3"/>
    <property type="match status" value="1"/>
</dbReference>
<reference evidence="10 11" key="1">
    <citation type="submission" date="2020-08" db="EMBL/GenBank/DDBJ databases">
        <title>Genomic Encyclopedia of Type Strains, Phase IV (KMG-IV): sequencing the most valuable type-strain genomes for metagenomic binning, comparative biology and taxonomic classification.</title>
        <authorList>
            <person name="Goeker M."/>
        </authorList>
    </citation>
    <scope>NUCLEOTIDE SEQUENCE [LARGE SCALE GENOMIC DNA]</scope>
    <source>
        <strain evidence="10 11">DSM 25481</strain>
    </source>
</reference>
<sequence length="195" mass="19561">MTIAGLVLMGGLASRMGGGDKALLELAGRPILAHALDRFAPQVGLLALSANGDPERFASFGLPVLPDAANGPGGPLAGVLAGLAWAAALPGVSHLATIPGDGPFPPHDLVARLAAAAADGAAVAMGPNGVEPLHALWPLAARERLTLSLADGVRSPKRALEMLAAAPVDFTDPNAFLDVDTPDDLARAQARALGT</sequence>
<evidence type="ECO:0000256" key="8">
    <source>
        <dbReference type="HAMAP-Rule" id="MF_00316"/>
    </source>
</evidence>
<evidence type="ECO:0000313" key="10">
    <source>
        <dbReference type="EMBL" id="MBB3973804.1"/>
    </source>
</evidence>
<feature type="binding site" evidence="8">
    <location>
        <position position="21"/>
    </location>
    <ligand>
        <name>GTP</name>
        <dbReference type="ChEBI" id="CHEBI:37565"/>
    </ligand>
</feature>
<evidence type="ECO:0000256" key="4">
    <source>
        <dbReference type="ARBA" id="ARBA00022741"/>
    </source>
</evidence>
<dbReference type="GO" id="GO:1902758">
    <property type="term" value="P:bis(molybdopterin guanine dinucleotide)molybdenum biosynthetic process"/>
    <property type="evidence" value="ECO:0007669"/>
    <property type="project" value="TreeGrafter"/>
</dbReference>
<keyword evidence="2 8" id="KW-0808">Transferase</keyword>
<dbReference type="EC" id="2.7.7.77" evidence="8"/>
<dbReference type="EMBL" id="JACIDR010000003">
    <property type="protein sequence ID" value="MBB3973804.1"/>
    <property type="molecule type" value="Genomic_DNA"/>
</dbReference>
<keyword evidence="1 8" id="KW-0963">Cytoplasm</keyword>
<keyword evidence="10" id="KW-0548">Nucleotidyltransferase</keyword>
<comment type="domain">
    <text evidence="8">The N-terminal domain determines nucleotide recognition and specific binding, while the C-terminal domain determines the specific binding to the target protein.</text>
</comment>
<keyword evidence="3 8" id="KW-0479">Metal-binding</keyword>
<accession>A0A7W6GHI1</accession>
<evidence type="ECO:0000256" key="3">
    <source>
        <dbReference type="ARBA" id="ARBA00022723"/>
    </source>
</evidence>
<dbReference type="SUPFAM" id="SSF53448">
    <property type="entry name" value="Nucleotide-diphospho-sugar transferases"/>
    <property type="match status" value="1"/>
</dbReference>
<keyword evidence="7 8" id="KW-0501">Molybdenum cofactor biosynthesis</keyword>
<comment type="catalytic activity">
    <reaction evidence="8">
        <text>Mo-molybdopterin + GTP + H(+) = Mo-molybdopterin guanine dinucleotide + diphosphate</text>
        <dbReference type="Rhea" id="RHEA:34243"/>
        <dbReference type="ChEBI" id="CHEBI:15378"/>
        <dbReference type="ChEBI" id="CHEBI:33019"/>
        <dbReference type="ChEBI" id="CHEBI:37565"/>
        <dbReference type="ChEBI" id="CHEBI:71302"/>
        <dbReference type="ChEBI" id="CHEBI:71310"/>
        <dbReference type="EC" id="2.7.7.77"/>
    </reaction>
</comment>
<keyword evidence="4 8" id="KW-0547">Nucleotide-binding</keyword>
<feature type="binding site" evidence="8">
    <location>
        <position position="67"/>
    </location>
    <ligand>
        <name>GTP</name>
        <dbReference type="ChEBI" id="CHEBI:37565"/>
    </ligand>
</feature>
<comment type="cofactor">
    <cofactor evidence="8">
        <name>Mg(2+)</name>
        <dbReference type="ChEBI" id="CHEBI:18420"/>
    </cofactor>
</comment>
<dbReference type="InterPro" id="IPR029044">
    <property type="entry name" value="Nucleotide-diphossugar_trans"/>
</dbReference>
<comment type="caution">
    <text evidence="8">Lacks conserved residue(s) required for the propagation of feature annotation.</text>
</comment>
<evidence type="ECO:0000256" key="7">
    <source>
        <dbReference type="ARBA" id="ARBA00023150"/>
    </source>
</evidence>
<feature type="binding site" evidence="8">
    <location>
        <position position="101"/>
    </location>
    <ligand>
        <name>GTP</name>
        <dbReference type="ChEBI" id="CHEBI:37565"/>
    </ligand>
</feature>
<keyword evidence="6 8" id="KW-0342">GTP-binding</keyword>
<keyword evidence="5 8" id="KW-0460">Magnesium</keyword>
<dbReference type="Proteomes" id="UP000528964">
    <property type="component" value="Unassembled WGS sequence"/>
</dbReference>